<name>A0A1G7FUQ5_9BURK</name>
<protein>
    <submittedName>
        <fullName evidence="1">Uncharacterized protein</fullName>
    </submittedName>
</protein>
<evidence type="ECO:0000313" key="2">
    <source>
        <dbReference type="Proteomes" id="UP000198781"/>
    </source>
</evidence>
<reference evidence="1 2" key="1">
    <citation type="submission" date="2016-10" db="EMBL/GenBank/DDBJ databases">
        <authorList>
            <person name="de Groot N.N."/>
        </authorList>
    </citation>
    <scope>NUCLEOTIDE SEQUENCE [LARGE SCALE GENOMIC DNA]</scope>
    <source>
        <strain evidence="1 2">DSM 16619</strain>
    </source>
</reference>
<dbReference type="STRING" id="187868.SAMN05192589_1493"/>
<dbReference type="RefSeq" id="WP_175537863.1">
    <property type="nucleotide sequence ID" value="NZ_FMZC01000049.1"/>
</dbReference>
<dbReference type="EMBL" id="FMZC01000049">
    <property type="protein sequence ID" value="SDE79611.1"/>
    <property type="molecule type" value="Genomic_DNA"/>
</dbReference>
<dbReference type="Proteomes" id="UP000198781">
    <property type="component" value="Unassembled WGS sequence"/>
</dbReference>
<evidence type="ECO:0000313" key="1">
    <source>
        <dbReference type="EMBL" id="SDE79611.1"/>
    </source>
</evidence>
<sequence>LANQYDVVGDTSPSVVSNSQWHYGQDVRIGIEDQPLYRGGNIKGGTCQRKRAKAGNHRFAIKKEAIKAMITKA</sequence>
<feature type="non-terminal residue" evidence="1">
    <location>
        <position position="1"/>
    </location>
</feature>
<accession>A0A1G7FUQ5</accession>
<keyword evidence="2" id="KW-1185">Reference proteome</keyword>
<dbReference type="AlphaFoldDB" id="A0A1G7FUQ5"/>
<gene>
    <name evidence="1" type="ORF">SAMN05192589_1493</name>
</gene>
<organism evidence="1 2">
    <name type="scientific">Paracidovorax valerianellae</name>
    <dbReference type="NCBI Taxonomy" id="187868"/>
    <lineage>
        <taxon>Bacteria</taxon>
        <taxon>Pseudomonadati</taxon>
        <taxon>Pseudomonadota</taxon>
        <taxon>Betaproteobacteria</taxon>
        <taxon>Burkholderiales</taxon>
        <taxon>Comamonadaceae</taxon>
        <taxon>Paracidovorax</taxon>
    </lineage>
</organism>
<proteinExistence type="predicted"/>